<evidence type="ECO:0000256" key="1">
    <source>
        <dbReference type="ARBA" id="ARBA00023015"/>
    </source>
</evidence>
<dbReference type="PROSITE" id="PS01124">
    <property type="entry name" value="HTH_ARAC_FAMILY_2"/>
    <property type="match status" value="1"/>
</dbReference>
<dbReference type="SUPFAM" id="SSF52317">
    <property type="entry name" value="Class I glutamine amidotransferase-like"/>
    <property type="match status" value="1"/>
</dbReference>
<dbReference type="KEGG" id="sual:KDD17_13830"/>
<name>A0A975PLR3_9RHOB</name>
<accession>A0A975PLR3</accession>
<evidence type="ECO:0000313" key="5">
    <source>
        <dbReference type="Proteomes" id="UP000683291"/>
    </source>
</evidence>
<gene>
    <name evidence="4" type="ORF">KDD17_13830</name>
</gene>
<dbReference type="AlphaFoldDB" id="A0A975PLR3"/>
<dbReference type="Gene3D" id="1.10.10.60">
    <property type="entry name" value="Homeodomain-like"/>
    <property type="match status" value="1"/>
</dbReference>
<dbReference type="SMART" id="SM00342">
    <property type="entry name" value="HTH_ARAC"/>
    <property type="match status" value="1"/>
</dbReference>
<evidence type="ECO:0000259" key="3">
    <source>
        <dbReference type="PROSITE" id="PS01124"/>
    </source>
</evidence>
<feature type="domain" description="HTH araC/xylS-type" evidence="3">
    <location>
        <begin position="202"/>
        <end position="300"/>
    </location>
</feature>
<dbReference type="GO" id="GO:0003700">
    <property type="term" value="F:DNA-binding transcription factor activity"/>
    <property type="evidence" value="ECO:0007669"/>
    <property type="project" value="InterPro"/>
</dbReference>
<dbReference type="Proteomes" id="UP000683291">
    <property type="component" value="Chromosome 1"/>
</dbReference>
<dbReference type="PANTHER" id="PTHR43130:SF3">
    <property type="entry name" value="HTH-TYPE TRANSCRIPTIONAL REGULATOR RV1931C"/>
    <property type="match status" value="1"/>
</dbReference>
<dbReference type="InterPro" id="IPR052158">
    <property type="entry name" value="INH-QAR"/>
</dbReference>
<keyword evidence="1" id="KW-0805">Transcription regulation</keyword>
<dbReference type="InterPro" id="IPR009057">
    <property type="entry name" value="Homeodomain-like_sf"/>
</dbReference>
<dbReference type="PANTHER" id="PTHR43130">
    <property type="entry name" value="ARAC-FAMILY TRANSCRIPTIONAL REGULATOR"/>
    <property type="match status" value="1"/>
</dbReference>
<dbReference type="CDD" id="cd03136">
    <property type="entry name" value="GATase1_AraC_ArgR_like"/>
    <property type="match status" value="1"/>
</dbReference>
<dbReference type="GO" id="GO:0043565">
    <property type="term" value="F:sequence-specific DNA binding"/>
    <property type="evidence" value="ECO:0007669"/>
    <property type="project" value="InterPro"/>
</dbReference>
<proteinExistence type="predicted"/>
<dbReference type="Pfam" id="PF12833">
    <property type="entry name" value="HTH_18"/>
    <property type="match status" value="1"/>
</dbReference>
<evidence type="ECO:0000256" key="2">
    <source>
        <dbReference type="ARBA" id="ARBA00023163"/>
    </source>
</evidence>
<dbReference type="InterPro" id="IPR029062">
    <property type="entry name" value="Class_I_gatase-like"/>
</dbReference>
<organism evidence="4 5">
    <name type="scientific">Sulfitobacter albidus</name>
    <dbReference type="NCBI Taxonomy" id="2829501"/>
    <lineage>
        <taxon>Bacteria</taxon>
        <taxon>Pseudomonadati</taxon>
        <taxon>Pseudomonadota</taxon>
        <taxon>Alphaproteobacteria</taxon>
        <taxon>Rhodobacterales</taxon>
        <taxon>Roseobacteraceae</taxon>
        <taxon>Sulfitobacter</taxon>
    </lineage>
</organism>
<dbReference type="SUPFAM" id="SSF46689">
    <property type="entry name" value="Homeodomain-like"/>
    <property type="match status" value="1"/>
</dbReference>
<reference evidence="4" key="1">
    <citation type="submission" date="2021-04" db="EMBL/GenBank/DDBJ databases">
        <title>Complete genome sequence for Sulfitobacter sp. strain JK7-1.</title>
        <authorList>
            <person name="Park S.-J."/>
        </authorList>
    </citation>
    <scope>NUCLEOTIDE SEQUENCE</scope>
    <source>
        <strain evidence="4">JK7-1</strain>
    </source>
</reference>
<dbReference type="EMBL" id="CP073581">
    <property type="protein sequence ID" value="QUJ75993.1"/>
    <property type="molecule type" value="Genomic_DNA"/>
</dbReference>
<evidence type="ECO:0000313" key="4">
    <source>
        <dbReference type="EMBL" id="QUJ75993.1"/>
    </source>
</evidence>
<keyword evidence="5" id="KW-1185">Reference proteome</keyword>
<dbReference type="Gene3D" id="3.40.50.880">
    <property type="match status" value="1"/>
</dbReference>
<keyword evidence="2" id="KW-0804">Transcription</keyword>
<dbReference type="InterPro" id="IPR018060">
    <property type="entry name" value="HTH_AraC"/>
</dbReference>
<protein>
    <submittedName>
        <fullName evidence="4">GlxA family transcriptional regulator</fullName>
    </submittedName>
</protein>
<dbReference type="InterPro" id="IPR002818">
    <property type="entry name" value="DJ-1/PfpI"/>
</dbReference>
<dbReference type="RefSeq" id="WP_212704191.1">
    <property type="nucleotide sequence ID" value="NZ_CP073581.1"/>
</dbReference>
<sequence length="300" mass="33370">MCQRLTVLLFDGFSNHCLANMVEPLRAANTLSGRCLYDWRFCSLAGGPVRSSAGLQVAPEGALHDQRADMLIVMPSYGFLELDTRATAHALNRAARRHRMLAGLDMGSWLLARAGLLDGHRATVHWDELSRFEESFAHVDAVRARFVIDGTRITCSGALAAFDLASELIRRDHGALLAEDVADLLMSTPQARPERPDDSPVARALRIMQANLETPLPIGEIARRIGCSQRRIEARVRAELQTTPQALYRRQRLALVRRLAEETDYSIVEIAGRSGYESASAMTRAFRAEFGRTPSAFRKR</sequence>
<dbReference type="Pfam" id="PF01965">
    <property type="entry name" value="DJ-1_PfpI"/>
    <property type="match status" value="1"/>
</dbReference>